<reference evidence="2" key="1">
    <citation type="submission" date="2019-12" db="EMBL/GenBank/DDBJ databases">
        <title>Genome sequencing and annotation of Brassica cretica.</title>
        <authorList>
            <person name="Studholme D.J."/>
            <person name="Sarris P."/>
        </authorList>
    </citation>
    <scope>NUCLEOTIDE SEQUENCE</scope>
    <source>
        <strain evidence="2">PFS-109/04</strain>
        <tissue evidence="2">Leaf</tissue>
    </source>
</reference>
<accession>A0A8S9P3G5</accession>
<name>A0A8S9P3G5_BRACR</name>
<organism evidence="2 3">
    <name type="scientific">Brassica cretica</name>
    <name type="common">Mustard</name>
    <dbReference type="NCBI Taxonomy" id="69181"/>
    <lineage>
        <taxon>Eukaryota</taxon>
        <taxon>Viridiplantae</taxon>
        <taxon>Streptophyta</taxon>
        <taxon>Embryophyta</taxon>
        <taxon>Tracheophyta</taxon>
        <taxon>Spermatophyta</taxon>
        <taxon>Magnoliopsida</taxon>
        <taxon>eudicotyledons</taxon>
        <taxon>Gunneridae</taxon>
        <taxon>Pentapetalae</taxon>
        <taxon>rosids</taxon>
        <taxon>malvids</taxon>
        <taxon>Brassicales</taxon>
        <taxon>Brassicaceae</taxon>
        <taxon>Brassiceae</taxon>
        <taxon>Brassica</taxon>
    </lineage>
</organism>
<dbReference type="Proteomes" id="UP000712600">
    <property type="component" value="Unassembled WGS sequence"/>
</dbReference>
<evidence type="ECO:0000313" key="2">
    <source>
        <dbReference type="EMBL" id="KAF3510566.1"/>
    </source>
</evidence>
<comment type="caution">
    <text evidence="2">The sequence shown here is derived from an EMBL/GenBank/DDBJ whole genome shotgun (WGS) entry which is preliminary data.</text>
</comment>
<dbReference type="EMBL" id="QGKX02001521">
    <property type="protein sequence ID" value="KAF3510566.1"/>
    <property type="molecule type" value="Genomic_DNA"/>
</dbReference>
<evidence type="ECO:0000256" key="1">
    <source>
        <dbReference type="SAM" id="MobiDB-lite"/>
    </source>
</evidence>
<evidence type="ECO:0000313" key="3">
    <source>
        <dbReference type="Proteomes" id="UP000712600"/>
    </source>
</evidence>
<gene>
    <name evidence="2" type="ORF">F2Q69_00003701</name>
</gene>
<protein>
    <submittedName>
        <fullName evidence="2">Uncharacterized protein</fullName>
    </submittedName>
</protein>
<sequence length="223" mass="25323">MLLDGPDTSTPSSFVPLPASGLRQENIGVKLRGISEASTEARACDRASFVSLNEHIDDLVVQAQPDAYKFKYVVLGNKVDIWRPRALSFLLSLLPLVHLCDFQLQGDPGGLETVKEAPASEEQNDIKDEPPNMVRNRQPRDDKAISVLNCPPVKSSHEHSPKHRHYISWGYWEEQPIISEESSIMCSRMCEEEVPTTHFEDHSRICTLAYKYDQMVLRYPIQF</sequence>
<feature type="region of interest" description="Disordered" evidence="1">
    <location>
        <begin position="116"/>
        <end position="141"/>
    </location>
</feature>
<dbReference type="AlphaFoldDB" id="A0A8S9P3G5"/>
<proteinExistence type="predicted"/>